<accession>A0AA39QV12</accession>
<dbReference type="AlphaFoldDB" id="A0AA39QV12"/>
<reference evidence="1" key="1">
    <citation type="submission" date="2023-03" db="EMBL/GenBank/DDBJ databases">
        <title>Complete genome of Cladonia borealis.</title>
        <authorList>
            <person name="Park H."/>
        </authorList>
    </citation>
    <scope>NUCLEOTIDE SEQUENCE</scope>
    <source>
        <strain evidence="1">ANT050790</strain>
    </source>
</reference>
<dbReference type="Proteomes" id="UP001166286">
    <property type="component" value="Unassembled WGS sequence"/>
</dbReference>
<evidence type="ECO:0000313" key="2">
    <source>
        <dbReference type="Proteomes" id="UP001166286"/>
    </source>
</evidence>
<protein>
    <submittedName>
        <fullName evidence="1">Uncharacterized protein</fullName>
    </submittedName>
</protein>
<proteinExistence type="predicted"/>
<organism evidence="1 2">
    <name type="scientific">Cladonia borealis</name>
    <dbReference type="NCBI Taxonomy" id="184061"/>
    <lineage>
        <taxon>Eukaryota</taxon>
        <taxon>Fungi</taxon>
        <taxon>Dikarya</taxon>
        <taxon>Ascomycota</taxon>
        <taxon>Pezizomycotina</taxon>
        <taxon>Lecanoromycetes</taxon>
        <taxon>OSLEUM clade</taxon>
        <taxon>Lecanoromycetidae</taxon>
        <taxon>Lecanorales</taxon>
        <taxon>Lecanorineae</taxon>
        <taxon>Cladoniaceae</taxon>
        <taxon>Cladonia</taxon>
    </lineage>
</organism>
<dbReference type="EMBL" id="JAFEKC020000021">
    <property type="protein sequence ID" value="KAK0508371.1"/>
    <property type="molecule type" value="Genomic_DNA"/>
</dbReference>
<keyword evidence="2" id="KW-1185">Reference proteome</keyword>
<comment type="caution">
    <text evidence="1">The sequence shown here is derived from an EMBL/GenBank/DDBJ whole genome shotgun (WGS) entry which is preliminary data.</text>
</comment>
<evidence type="ECO:0000313" key="1">
    <source>
        <dbReference type="EMBL" id="KAK0508371.1"/>
    </source>
</evidence>
<sequence>MIKIVTIDVELETQDPFGQVRGGRLQIEGPLIKTTVGCCTRDDRTEYAKKHWLGDSLARVIPDVEDFEEGSEVHCLPIHWVPNEYPAVYGVLVEPTHKTKGEYRRIGRFSVAPFNVEAKSVENFLARRQFELPASEWEECLGQENENKAYQYRFSLV</sequence>
<name>A0AA39QV12_9LECA</name>
<gene>
    <name evidence="1" type="ORF">JMJ35_009455</name>
</gene>